<dbReference type="SUPFAM" id="SSF51556">
    <property type="entry name" value="Metallo-dependent hydrolases"/>
    <property type="match status" value="1"/>
</dbReference>
<dbReference type="InterPro" id="IPR017947">
    <property type="entry name" value="AryldialkylPase_Zn-BS"/>
</dbReference>
<sequence length="319" mass="34853">MTVKGPVDVAEMGITLVHEHLYADLRPHAEQAAQPITPDIDDVVEVVLPHLQEIHRLGCRTLIDCTATTLGRNPLLIRRLSDASGLHMVTATGAYVAVGGRFTPPYVVDEGDEQLAARWTGEWRHGIDGTDVRPGLVKLGLEGDPLSELERKVVRAAAMTHLETGLTIAAHIGPWDAVAPGRNARCAFEQLDLLEAAGVSPTAWFWVHAQNETLADQHVRAAQRGAWVSFDGFRPGQVDTYLALVQRMRAHGLLHRVLLSQDAGWYNAGAPGGGEFHPFHPVFTELVPALRSNGFGDDDIDLLFVRNPAQAFAYGTKRR</sequence>
<dbReference type="Pfam" id="PF02126">
    <property type="entry name" value="PTE"/>
    <property type="match status" value="1"/>
</dbReference>
<dbReference type="InterPro" id="IPR001559">
    <property type="entry name" value="Phosphotriesterase"/>
</dbReference>
<proteinExistence type="inferred from homology"/>
<comment type="caution">
    <text evidence="4">The sequence shown here is derived from an EMBL/GenBank/DDBJ whole genome shotgun (WGS) entry which is preliminary data.</text>
</comment>
<evidence type="ECO:0000256" key="1">
    <source>
        <dbReference type="ARBA" id="ARBA00022723"/>
    </source>
</evidence>
<evidence type="ECO:0000313" key="5">
    <source>
        <dbReference type="Proteomes" id="UP001156873"/>
    </source>
</evidence>
<dbReference type="RefSeq" id="WP_280577682.1">
    <property type="nucleotide sequence ID" value="NZ_JARXRO010000014.1"/>
</dbReference>
<dbReference type="InterPro" id="IPR032466">
    <property type="entry name" value="Metal_Hydrolase"/>
</dbReference>
<dbReference type="Gene3D" id="3.20.20.140">
    <property type="entry name" value="Metal-dependent hydrolases"/>
    <property type="match status" value="1"/>
</dbReference>
<gene>
    <name evidence="4" type="ORF">QFW81_05690</name>
</gene>
<protein>
    <recommendedName>
        <fullName evidence="6">Phosphotriesterase</fullName>
    </recommendedName>
</protein>
<comment type="similarity">
    <text evidence="3">Belongs to the metallo-dependent hydrolases superfamily. Phosphotriesterase family.</text>
</comment>
<organism evidence="4 5">
    <name type="scientific">Luteimonas kalidii</name>
    <dbReference type="NCBI Taxonomy" id="3042025"/>
    <lineage>
        <taxon>Bacteria</taxon>
        <taxon>Pseudomonadati</taxon>
        <taxon>Pseudomonadota</taxon>
        <taxon>Gammaproteobacteria</taxon>
        <taxon>Lysobacterales</taxon>
        <taxon>Lysobacteraceae</taxon>
        <taxon>Luteimonas</taxon>
    </lineage>
</organism>
<keyword evidence="2" id="KW-0378">Hydrolase</keyword>
<keyword evidence="5" id="KW-1185">Reference proteome</keyword>
<evidence type="ECO:0000256" key="3">
    <source>
        <dbReference type="PROSITE-ProRule" id="PRU00679"/>
    </source>
</evidence>
<evidence type="ECO:0000313" key="4">
    <source>
        <dbReference type="EMBL" id="MDH5833418.1"/>
    </source>
</evidence>
<feature type="modified residue" description="N6-carboxylysine" evidence="3">
    <location>
        <position position="138"/>
    </location>
</feature>
<reference evidence="4 5" key="1">
    <citation type="submission" date="2023-04" db="EMBL/GenBank/DDBJ databases">
        <title>Luteimonas sp. M1R5S59.</title>
        <authorList>
            <person name="Sun J.-Q."/>
        </authorList>
    </citation>
    <scope>NUCLEOTIDE SEQUENCE [LARGE SCALE GENOMIC DNA]</scope>
    <source>
        <strain evidence="4 5">M1R5S59</strain>
    </source>
</reference>
<dbReference type="PROSITE" id="PS51347">
    <property type="entry name" value="PHOSPHOTRIESTERASE_2"/>
    <property type="match status" value="1"/>
</dbReference>
<evidence type="ECO:0008006" key="6">
    <source>
        <dbReference type="Google" id="ProtNLM"/>
    </source>
</evidence>
<accession>A0ABT6JRV1</accession>
<dbReference type="Proteomes" id="UP001156873">
    <property type="component" value="Unassembled WGS sequence"/>
</dbReference>
<dbReference type="PROSITE" id="PS01322">
    <property type="entry name" value="PHOSPHOTRIESTERASE_1"/>
    <property type="match status" value="1"/>
</dbReference>
<dbReference type="PANTHER" id="PTHR10819">
    <property type="entry name" value="PHOSPHOTRIESTERASE-RELATED"/>
    <property type="match status" value="1"/>
</dbReference>
<keyword evidence="1" id="KW-0479">Metal-binding</keyword>
<dbReference type="EMBL" id="JARXRO010000014">
    <property type="protein sequence ID" value="MDH5833418.1"/>
    <property type="molecule type" value="Genomic_DNA"/>
</dbReference>
<evidence type="ECO:0000256" key="2">
    <source>
        <dbReference type="ARBA" id="ARBA00022801"/>
    </source>
</evidence>
<name>A0ABT6JRV1_9GAMM</name>
<dbReference type="PANTHER" id="PTHR10819:SF3">
    <property type="entry name" value="PHOSPHOTRIESTERASE-RELATED PROTEIN"/>
    <property type="match status" value="1"/>
</dbReference>